<dbReference type="AlphaFoldDB" id="A0A0X7JZH3"/>
<reference evidence="2" key="1">
    <citation type="submission" date="2016-01" db="EMBL/GenBank/DDBJ databases">
        <authorList>
            <person name="Gamez R.M."/>
            <person name="Rodriguez F."/>
            <person name="Bernal J.F."/>
            <person name="Agarwala R."/>
            <person name="Landsman D."/>
            <person name="Marino-Ramirez L."/>
        </authorList>
    </citation>
    <scope>NUCLEOTIDE SEQUENCE [LARGE SCALE GENOMIC DNA]</scope>
    <source>
        <strain evidence="2">Ps006</strain>
    </source>
</reference>
<dbReference type="EMBL" id="LRMR01000030">
    <property type="protein sequence ID" value="KWU48845.1"/>
    <property type="molecule type" value="Genomic_DNA"/>
</dbReference>
<dbReference type="Proteomes" id="UP000067111">
    <property type="component" value="Unassembled WGS sequence"/>
</dbReference>
<gene>
    <name evidence="1" type="ORF">AWV77_19975</name>
</gene>
<name>A0A0X7JZH3_9PSED</name>
<dbReference type="RefSeq" id="WP_060755906.1">
    <property type="nucleotide sequence ID" value="NZ_LRMR01000030.1"/>
</dbReference>
<evidence type="ECO:0000313" key="1">
    <source>
        <dbReference type="EMBL" id="KWU48845.1"/>
    </source>
</evidence>
<accession>A0A0X7JZH3</accession>
<evidence type="ECO:0000313" key="2">
    <source>
        <dbReference type="Proteomes" id="UP000067111"/>
    </source>
</evidence>
<sequence>MDDVYKILIAAVVGFALNPVTEKIKLSIAARDNKKKIINKLNISKEILANAISTLNRTCSLREAYINQNDHNHSVFLLPFIKTPNLHDDFEKCYLSLSKEQRKIIEVVIYGLAHVAKLESKAEKFDESLKDVLNETKYTDIKEIKAAHDRYYKRILACEKAMLYSLVTIRKNLELAINDKPQKNTDAENFASTSEELGISFNLSWWPHLHPEQNVSPTDITDVDRI</sequence>
<protein>
    <submittedName>
        <fullName evidence="1">Uncharacterized protein</fullName>
    </submittedName>
</protein>
<dbReference type="OrthoDB" id="9877549at2"/>
<proteinExistence type="predicted"/>
<organism evidence="1 2">
    <name type="scientific">Pseudomonas palleroniana</name>
    <dbReference type="NCBI Taxonomy" id="191390"/>
    <lineage>
        <taxon>Bacteria</taxon>
        <taxon>Pseudomonadati</taxon>
        <taxon>Pseudomonadota</taxon>
        <taxon>Gammaproteobacteria</taxon>
        <taxon>Pseudomonadales</taxon>
        <taxon>Pseudomonadaceae</taxon>
        <taxon>Pseudomonas</taxon>
    </lineage>
</organism>
<comment type="caution">
    <text evidence="1">The sequence shown here is derived from an EMBL/GenBank/DDBJ whole genome shotgun (WGS) entry which is preliminary data.</text>
</comment>